<sequence length="155" mass="16536">RSRAASSWRPRATAHRASDSTHRMPPAPGEAYGVAEGYGAEMGRGAAVDLALGQSSVPRSPPVGGQLGHRALFVAEQVASALFPQSPYRPVPRERHPPQTGVHRPGRDRGVGGRAAEKARTRVPDRTLAALFVLRQRAGRGREGSGRSYRTASGR</sequence>
<comment type="caution">
    <text evidence="2">The sequence shown here is derived from an EMBL/GenBank/DDBJ whole genome shotgun (WGS) entry which is preliminary data.</text>
</comment>
<reference evidence="2 3" key="1">
    <citation type="submission" date="2024-09" db="EMBL/GenBank/DDBJ databases">
        <authorList>
            <person name="Sun Q."/>
            <person name="Mori K."/>
        </authorList>
    </citation>
    <scope>NUCLEOTIDE SEQUENCE [LARGE SCALE GENOMIC DNA]</scope>
    <source>
        <strain evidence="2 3">TBRC 0563</strain>
    </source>
</reference>
<feature type="non-terminal residue" evidence="2">
    <location>
        <position position="1"/>
    </location>
</feature>
<dbReference type="RefSeq" id="WP_378213217.1">
    <property type="nucleotide sequence ID" value="NZ_JBHLZP010000888.1"/>
</dbReference>
<accession>A0ABV5Z1B7</accession>
<feature type="compositionally biased region" description="Low complexity" evidence="1">
    <location>
        <begin position="146"/>
        <end position="155"/>
    </location>
</feature>
<feature type="compositionally biased region" description="Basic and acidic residues" evidence="1">
    <location>
        <begin position="105"/>
        <end position="123"/>
    </location>
</feature>
<gene>
    <name evidence="2" type="ORF">ACFFNX_48505</name>
</gene>
<evidence type="ECO:0000256" key="1">
    <source>
        <dbReference type="SAM" id="MobiDB-lite"/>
    </source>
</evidence>
<dbReference type="EMBL" id="JBHLZP010000888">
    <property type="protein sequence ID" value="MFB9840017.1"/>
    <property type="molecule type" value="Genomic_DNA"/>
</dbReference>
<feature type="region of interest" description="Disordered" evidence="1">
    <location>
        <begin position="85"/>
        <end position="123"/>
    </location>
</feature>
<dbReference type="Proteomes" id="UP001589627">
    <property type="component" value="Unassembled WGS sequence"/>
</dbReference>
<evidence type="ECO:0000313" key="3">
    <source>
        <dbReference type="Proteomes" id="UP001589627"/>
    </source>
</evidence>
<feature type="compositionally biased region" description="Low complexity" evidence="1">
    <location>
        <begin position="1"/>
        <end position="11"/>
    </location>
</feature>
<protein>
    <submittedName>
        <fullName evidence="2">Uncharacterized protein</fullName>
    </submittedName>
</protein>
<evidence type="ECO:0000313" key="2">
    <source>
        <dbReference type="EMBL" id="MFB9840017.1"/>
    </source>
</evidence>
<feature type="region of interest" description="Disordered" evidence="1">
    <location>
        <begin position="136"/>
        <end position="155"/>
    </location>
</feature>
<keyword evidence="3" id="KW-1185">Reference proteome</keyword>
<proteinExistence type="predicted"/>
<name>A0ABV5Z1B7_9ACTN</name>
<organism evidence="2 3">
    <name type="scientific">Actinoallomurus acaciae</name>
    <dbReference type="NCBI Taxonomy" id="502577"/>
    <lineage>
        <taxon>Bacteria</taxon>
        <taxon>Bacillati</taxon>
        <taxon>Actinomycetota</taxon>
        <taxon>Actinomycetes</taxon>
        <taxon>Streptosporangiales</taxon>
        <taxon>Thermomonosporaceae</taxon>
        <taxon>Actinoallomurus</taxon>
    </lineage>
</organism>
<feature type="region of interest" description="Disordered" evidence="1">
    <location>
        <begin position="1"/>
        <end position="35"/>
    </location>
</feature>